<dbReference type="AlphaFoldDB" id="A0AAE3MGW2"/>
<dbReference type="CDD" id="cd00293">
    <property type="entry name" value="USP-like"/>
    <property type="match status" value="1"/>
</dbReference>
<gene>
    <name evidence="4" type="ORF">OM074_17505</name>
</gene>
<dbReference type="InterPro" id="IPR006016">
    <property type="entry name" value="UspA"/>
</dbReference>
<dbReference type="PRINTS" id="PR01438">
    <property type="entry name" value="UNVRSLSTRESS"/>
</dbReference>
<dbReference type="SUPFAM" id="SSF52402">
    <property type="entry name" value="Adenine nucleotide alpha hydrolases-like"/>
    <property type="match status" value="1"/>
</dbReference>
<evidence type="ECO:0000313" key="4">
    <source>
        <dbReference type="EMBL" id="MCW3807432.1"/>
    </source>
</evidence>
<evidence type="ECO:0000256" key="2">
    <source>
        <dbReference type="PIRNR" id="PIRNR006276"/>
    </source>
</evidence>
<name>A0AAE3MGW2_9BACT</name>
<comment type="subcellular location">
    <subcellularLocation>
        <location evidence="2">Cytoplasm</location>
    </subcellularLocation>
</comment>
<evidence type="ECO:0000259" key="3">
    <source>
        <dbReference type="Pfam" id="PF00582"/>
    </source>
</evidence>
<dbReference type="GO" id="GO:0005737">
    <property type="term" value="C:cytoplasm"/>
    <property type="evidence" value="ECO:0007669"/>
    <property type="project" value="UniProtKB-SubCell"/>
</dbReference>
<dbReference type="InterPro" id="IPR014729">
    <property type="entry name" value="Rossmann-like_a/b/a_fold"/>
</dbReference>
<reference evidence="4" key="1">
    <citation type="submission" date="2022-10" db="EMBL/GenBank/DDBJ databases">
        <authorList>
            <person name="Yu W.X."/>
        </authorList>
    </citation>
    <scope>NUCLEOTIDE SEQUENCE</scope>
    <source>
        <strain evidence="4">D04</strain>
    </source>
</reference>
<dbReference type="PANTHER" id="PTHR46268:SF6">
    <property type="entry name" value="UNIVERSAL STRESS PROTEIN UP12"/>
    <property type="match status" value="1"/>
</dbReference>
<keyword evidence="5" id="KW-1185">Reference proteome</keyword>
<dbReference type="PANTHER" id="PTHR46268">
    <property type="entry name" value="STRESS RESPONSE PROTEIN NHAX"/>
    <property type="match status" value="1"/>
</dbReference>
<accession>A0AAE3MGW2</accession>
<dbReference type="EMBL" id="JAPDPI010000046">
    <property type="protein sequence ID" value="MCW3807432.1"/>
    <property type="molecule type" value="Genomic_DNA"/>
</dbReference>
<comment type="similarity">
    <text evidence="1 2">Belongs to the universal stress protein A family.</text>
</comment>
<proteinExistence type="inferred from homology"/>
<dbReference type="RefSeq" id="WP_301201838.1">
    <property type="nucleotide sequence ID" value="NZ_JAPDPI010000046.1"/>
</dbReference>
<keyword evidence="2" id="KW-0963">Cytoplasm</keyword>
<dbReference type="PIRSF" id="PIRSF006276">
    <property type="entry name" value="UspA"/>
    <property type="match status" value="1"/>
</dbReference>
<sequence length="157" mass="17385">MKKVLIALDYGPTAQKVAEVGFSMAKAMNAKVILLHVIIDPVYYSTPDYSPIMGFTGFMDVSPLELNSIETLQLASEHYLEKMKQHLGDKNIQTVVKEGEQAETIIKAATDYHADIIAIGSHSHKWLAEMLVGSVTEKVLKQSSIPLFIIPTRKQEG</sequence>
<protein>
    <recommendedName>
        <fullName evidence="2">Universal stress protein</fullName>
    </recommendedName>
</protein>
<dbReference type="Pfam" id="PF00582">
    <property type="entry name" value="Usp"/>
    <property type="match status" value="1"/>
</dbReference>
<organism evidence="4 5">
    <name type="scientific">Plebeiibacterium marinum</name>
    <dbReference type="NCBI Taxonomy" id="2992111"/>
    <lineage>
        <taxon>Bacteria</taxon>
        <taxon>Pseudomonadati</taxon>
        <taxon>Bacteroidota</taxon>
        <taxon>Bacteroidia</taxon>
        <taxon>Marinilabiliales</taxon>
        <taxon>Marinilabiliaceae</taxon>
        <taxon>Plebeiibacterium</taxon>
    </lineage>
</organism>
<evidence type="ECO:0000313" key="5">
    <source>
        <dbReference type="Proteomes" id="UP001207408"/>
    </source>
</evidence>
<evidence type="ECO:0000256" key="1">
    <source>
        <dbReference type="ARBA" id="ARBA00008791"/>
    </source>
</evidence>
<comment type="caution">
    <text evidence="4">The sequence shown here is derived from an EMBL/GenBank/DDBJ whole genome shotgun (WGS) entry which is preliminary data.</text>
</comment>
<dbReference type="Gene3D" id="3.40.50.620">
    <property type="entry name" value="HUPs"/>
    <property type="match status" value="1"/>
</dbReference>
<feature type="domain" description="UspA" evidence="3">
    <location>
        <begin position="1"/>
        <end position="151"/>
    </location>
</feature>
<dbReference type="Proteomes" id="UP001207408">
    <property type="component" value="Unassembled WGS sequence"/>
</dbReference>
<dbReference type="InterPro" id="IPR006015">
    <property type="entry name" value="Universal_stress_UspA"/>
</dbReference>